<accession>A0ABP0V6D3</accession>
<evidence type="ECO:0000256" key="2">
    <source>
        <dbReference type="SAM" id="SignalP"/>
    </source>
</evidence>
<feature type="signal peptide" evidence="2">
    <location>
        <begin position="1"/>
        <end position="22"/>
    </location>
</feature>
<evidence type="ECO:0000313" key="3">
    <source>
        <dbReference type="EMBL" id="CAK9236438.1"/>
    </source>
</evidence>
<gene>
    <name evidence="3" type="ORF">CSSPTR1EN2_LOCUS22892</name>
</gene>
<organism evidence="3 4">
    <name type="scientific">Sphagnum troendelagicum</name>
    <dbReference type="NCBI Taxonomy" id="128251"/>
    <lineage>
        <taxon>Eukaryota</taxon>
        <taxon>Viridiplantae</taxon>
        <taxon>Streptophyta</taxon>
        <taxon>Embryophyta</taxon>
        <taxon>Bryophyta</taxon>
        <taxon>Sphagnophytina</taxon>
        <taxon>Sphagnopsida</taxon>
        <taxon>Sphagnales</taxon>
        <taxon>Sphagnaceae</taxon>
        <taxon>Sphagnum</taxon>
    </lineage>
</organism>
<feature type="chain" id="PRO_5047480635" evidence="2">
    <location>
        <begin position="23"/>
        <end position="142"/>
    </location>
</feature>
<reference evidence="3" key="1">
    <citation type="submission" date="2024-02" db="EMBL/GenBank/DDBJ databases">
        <authorList>
            <consortium name="ELIXIR-Norway"/>
            <consortium name="Elixir Norway"/>
        </authorList>
    </citation>
    <scope>NUCLEOTIDE SEQUENCE</scope>
</reference>
<dbReference type="Proteomes" id="UP001497512">
    <property type="component" value="Chromosome 9"/>
</dbReference>
<dbReference type="EMBL" id="OZ019901">
    <property type="protein sequence ID" value="CAK9236438.1"/>
    <property type="molecule type" value="Genomic_DNA"/>
</dbReference>
<keyword evidence="2" id="KW-0732">Signal</keyword>
<name>A0ABP0V6D3_9BRYO</name>
<feature type="compositionally biased region" description="Pro residues" evidence="1">
    <location>
        <begin position="133"/>
        <end position="142"/>
    </location>
</feature>
<evidence type="ECO:0000256" key="1">
    <source>
        <dbReference type="SAM" id="MobiDB-lite"/>
    </source>
</evidence>
<feature type="region of interest" description="Disordered" evidence="1">
    <location>
        <begin position="115"/>
        <end position="142"/>
    </location>
</feature>
<keyword evidence="4" id="KW-1185">Reference proteome</keyword>
<evidence type="ECO:0000313" key="4">
    <source>
        <dbReference type="Proteomes" id="UP001497512"/>
    </source>
</evidence>
<sequence>MWFRCCLLVVCLVVLLPACVTCRLFPCDDTKTGIPSMEALLQHKVREGNIDEIISKESAKNYFLQRGSRARRAPTTAYEISTTAETFSPPITQALDAAELSRTVNEEDDRRYLLEFRKDYEEPGPNTNHGLDPPAPTPSPSP</sequence>
<proteinExistence type="predicted"/>
<protein>
    <submittedName>
        <fullName evidence="3">Uncharacterized protein</fullName>
    </submittedName>
</protein>